<gene>
    <name evidence="1" type="ORF">QO005_001039</name>
</gene>
<dbReference type="Proteomes" id="UP001235269">
    <property type="component" value="Unassembled WGS sequence"/>
</dbReference>
<protein>
    <submittedName>
        <fullName evidence="1">Uncharacterized protein</fullName>
    </submittedName>
</protein>
<organism evidence="1 2">
    <name type="scientific">Rhizobium paknamense</name>
    <dbReference type="NCBI Taxonomy" id="1206817"/>
    <lineage>
        <taxon>Bacteria</taxon>
        <taxon>Pseudomonadati</taxon>
        <taxon>Pseudomonadota</taxon>
        <taxon>Alphaproteobacteria</taxon>
        <taxon>Hyphomicrobiales</taxon>
        <taxon>Rhizobiaceae</taxon>
        <taxon>Rhizobium/Agrobacterium group</taxon>
        <taxon>Rhizobium</taxon>
    </lineage>
</organism>
<dbReference type="EMBL" id="JAUSWH010000002">
    <property type="protein sequence ID" value="MDQ0454712.1"/>
    <property type="molecule type" value="Genomic_DNA"/>
</dbReference>
<evidence type="ECO:0000313" key="1">
    <source>
        <dbReference type="EMBL" id="MDQ0454712.1"/>
    </source>
</evidence>
<dbReference type="RefSeq" id="WP_307156915.1">
    <property type="nucleotide sequence ID" value="NZ_JAUSWH010000002.1"/>
</dbReference>
<reference evidence="1 2" key="1">
    <citation type="submission" date="2023-07" db="EMBL/GenBank/DDBJ databases">
        <title>Genomic Encyclopedia of Type Strains, Phase IV (KMG-IV): sequencing the most valuable type-strain genomes for metagenomic binning, comparative biology and taxonomic classification.</title>
        <authorList>
            <person name="Goeker M."/>
        </authorList>
    </citation>
    <scope>NUCLEOTIDE SEQUENCE [LARGE SCALE GENOMIC DNA]</scope>
    <source>
        <strain evidence="1 2">DSM 100301</strain>
    </source>
</reference>
<accession>A0ABU0I8Z8</accession>
<comment type="caution">
    <text evidence="1">The sequence shown here is derived from an EMBL/GenBank/DDBJ whole genome shotgun (WGS) entry which is preliminary data.</text>
</comment>
<name>A0ABU0I8Z8_9HYPH</name>
<proteinExistence type="predicted"/>
<dbReference type="SUPFAM" id="SSF160059">
    <property type="entry name" value="PriA/YqbF domain"/>
    <property type="match status" value="1"/>
</dbReference>
<keyword evidence="2" id="KW-1185">Reference proteome</keyword>
<evidence type="ECO:0000313" key="2">
    <source>
        <dbReference type="Proteomes" id="UP001235269"/>
    </source>
</evidence>
<sequence>MAVKKDDSAVSAQESWLEKVGNLTESEFKKLYPLTHALMLAWDKTVEPVLRVISSVPGFRRGGIVHTAEPALHDLTDLHPENIEQILAEPALTAELVEKPVVSDAADTKTEA</sequence>